<evidence type="ECO:0000313" key="2">
    <source>
        <dbReference type="Proteomes" id="UP000594029"/>
    </source>
</evidence>
<dbReference type="EMBL" id="MW084976">
    <property type="protein sequence ID" value="QOV08310.1"/>
    <property type="molecule type" value="Genomic_DNA"/>
</dbReference>
<gene>
    <name evidence="1" type="ORF">Kirov_111</name>
</gene>
<sequence length="91" mass="10763">MEHIVQVMYEGGYYFVDSRYDDLEGLTTIPFKEITDPDVILEIVEEEMENANMHRLLELPRKLFDAIKDFTPEKKHAELARIIAETIYEEI</sequence>
<evidence type="ECO:0000313" key="1">
    <source>
        <dbReference type="EMBL" id="QOV08310.1"/>
    </source>
</evidence>
<name>A0A7U3RZ15_9CAUD</name>
<dbReference type="Proteomes" id="UP000594029">
    <property type="component" value="Segment"/>
</dbReference>
<proteinExistence type="predicted"/>
<protein>
    <submittedName>
        <fullName evidence="1">Uncharacterized protein</fullName>
    </submittedName>
</protein>
<accession>A0A7U3RZ15</accession>
<reference evidence="1 2" key="1">
    <citation type="submission" date="2020-10" db="EMBL/GenBank/DDBJ databases">
        <authorList>
            <person name="Kazantseva O.A."/>
            <person name="Piligrimova E.G."/>
            <person name="Shadrin A.M."/>
        </authorList>
    </citation>
    <scope>NUCLEOTIDE SEQUENCE [LARGE SCALE GENOMIC DNA]</scope>
</reference>
<keyword evidence="2" id="KW-1185">Reference proteome</keyword>
<organism evidence="1 2">
    <name type="scientific">Bacillus phage Kirov</name>
    <dbReference type="NCBI Taxonomy" id="2783539"/>
    <lineage>
        <taxon>Viruses</taxon>
        <taxon>Duplodnaviria</taxon>
        <taxon>Heunggongvirae</taxon>
        <taxon>Uroviricota</taxon>
        <taxon>Caudoviricetes</taxon>
        <taxon>Andregratiavirinae</taxon>
        <taxon>Kirovvirus</taxon>
        <taxon>Kirovvirus kirov</taxon>
    </lineage>
</organism>